<dbReference type="AlphaFoldDB" id="F0X295"/>
<proteinExistence type="predicted"/>
<evidence type="ECO:0000313" key="2">
    <source>
        <dbReference type="EMBL" id="CCA27975.1"/>
    </source>
</evidence>
<sequence>MEAAAKHYCEQDTTQSWLFFESSLQHYRISVENNAKYNQDDNFDHHVRHMETSSQHSFRPPDSSCRRVSIENVTKKCGLVTSNPSEIIEEFRDQMKLLDSITVLLESAEQDRLSTRISATEMAEAIKHMRSRSSPGMDGVPAAFYQLDPETFGECLRIVFEYQLERGNYRPNALLCVDVKVLSKVLAHRLQLFLPNLIHQDQKESLGGRSMHRHIRHLTDIQDLVTHRKDEAYATFLDLEKAYDRVNWTYMFRVLNKMGVGKVSSTGRGVKQGDPLSALLFLMTIEALGNLLRQHEEDGIWINRTTVATGLFIADDSTLLSETTHGVLKQLELVQVYCDGSGAQTQLEQIILALLE</sequence>
<dbReference type="InterPro" id="IPR000477">
    <property type="entry name" value="RT_dom"/>
</dbReference>
<organism evidence="2">
    <name type="scientific">Albugo laibachii Nc14</name>
    <dbReference type="NCBI Taxonomy" id="890382"/>
    <lineage>
        <taxon>Eukaryota</taxon>
        <taxon>Sar</taxon>
        <taxon>Stramenopiles</taxon>
        <taxon>Oomycota</taxon>
        <taxon>Peronosporomycetes</taxon>
        <taxon>Albuginales</taxon>
        <taxon>Albuginaceae</taxon>
        <taxon>Albugo</taxon>
    </lineage>
</organism>
<dbReference type="InterPro" id="IPR043502">
    <property type="entry name" value="DNA/RNA_pol_sf"/>
</dbReference>
<evidence type="ECO:0000259" key="1">
    <source>
        <dbReference type="PROSITE" id="PS50878"/>
    </source>
</evidence>
<accession>F0X295</accession>
<dbReference type="CDD" id="cd01650">
    <property type="entry name" value="RT_nLTR_like"/>
    <property type="match status" value="1"/>
</dbReference>
<dbReference type="HOGENOM" id="CLU_066771_0_0_1"/>
<name>F0X295_9STRA</name>
<dbReference type="Pfam" id="PF00078">
    <property type="entry name" value="RVT_1"/>
    <property type="match status" value="1"/>
</dbReference>
<feature type="domain" description="Reverse transcriptase" evidence="1">
    <location>
        <begin position="163"/>
        <end position="356"/>
    </location>
</feature>
<dbReference type="PROSITE" id="PS50878">
    <property type="entry name" value="RT_POL"/>
    <property type="match status" value="1"/>
</dbReference>
<gene>
    <name evidence="2" type="primary">AlNc14C911G12624</name>
    <name evidence="2" type="ORF">ALNC14_141190</name>
</gene>
<reference evidence="2" key="1">
    <citation type="journal article" date="2011" name="PLoS Biol.">
        <title>Gene gain and loss during evolution of obligate parasitism in the white rust pathogen of Arabidopsis thaliana.</title>
        <authorList>
            <person name="Kemen E."/>
            <person name="Gardiner A."/>
            <person name="Schultz-Larsen T."/>
            <person name="Kemen A.C."/>
            <person name="Balmuth A.L."/>
            <person name="Robert-Seilaniantz A."/>
            <person name="Bailey K."/>
            <person name="Holub E."/>
            <person name="Studholme D.J."/>
            <person name="Maclean D."/>
            <person name="Jones J.D."/>
        </authorList>
    </citation>
    <scope>NUCLEOTIDE SEQUENCE</scope>
</reference>
<reference evidence="2" key="2">
    <citation type="submission" date="2011-02" db="EMBL/GenBank/DDBJ databases">
        <authorList>
            <person name="MacLean D."/>
        </authorList>
    </citation>
    <scope>NUCLEOTIDE SEQUENCE</scope>
</reference>
<protein>
    <submittedName>
        <fullName evidence="2">Pollike protein putative</fullName>
    </submittedName>
</protein>
<dbReference type="PANTHER" id="PTHR19446">
    <property type="entry name" value="REVERSE TRANSCRIPTASES"/>
    <property type="match status" value="1"/>
</dbReference>
<dbReference type="SUPFAM" id="SSF56672">
    <property type="entry name" value="DNA/RNA polymerases"/>
    <property type="match status" value="1"/>
</dbReference>
<dbReference type="EMBL" id="FR824785">
    <property type="protein sequence ID" value="CCA27975.1"/>
    <property type="molecule type" value="Genomic_DNA"/>
</dbReference>